<keyword evidence="1" id="KW-0175">Coiled coil</keyword>
<dbReference type="EMBL" id="JAHCVI010000002">
    <property type="protein sequence ID" value="KAG7289311.1"/>
    <property type="molecule type" value="Genomic_DNA"/>
</dbReference>
<reference evidence="3" key="1">
    <citation type="submission" date="2023-02" db="EMBL/GenBank/DDBJ databases">
        <authorList>
            <person name="Palmer J.M."/>
        </authorList>
    </citation>
    <scope>NUCLEOTIDE SEQUENCE</scope>
    <source>
        <strain evidence="3">FW57</strain>
    </source>
</reference>
<evidence type="ECO:0000313" key="4">
    <source>
        <dbReference type="Proteomes" id="UP001197093"/>
    </source>
</evidence>
<gene>
    <name evidence="3" type="ORF">NEMBOFW57_005678</name>
</gene>
<accession>A0AAD4EXP9</accession>
<evidence type="ECO:0000313" key="3">
    <source>
        <dbReference type="EMBL" id="KAG7289311.1"/>
    </source>
</evidence>
<feature type="compositionally biased region" description="Low complexity" evidence="2">
    <location>
        <begin position="243"/>
        <end position="260"/>
    </location>
</feature>
<keyword evidence="4" id="KW-1185">Reference proteome</keyword>
<evidence type="ECO:0000256" key="1">
    <source>
        <dbReference type="SAM" id="Coils"/>
    </source>
</evidence>
<dbReference type="AlphaFoldDB" id="A0AAD4EXP9"/>
<protein>
    <submittedName>
        <fullName evidence="3">Uncharacterized protein</fullName>
    </submittedName>
</protein>
<dbReference type="InterPro" id="IPR036852">
    <property type="entry name" value="Peptidase_S8/S53_dom_sf"/>
</dbReference>
<organism evidence="3 4">
    <name type="scientific">Staphylotrichum longicolle</name>
    <dbReference type="NCBI Taxonomy" id="669026"/>
    <lineage>
        <taxon>Eukaryota</taxon>
        <taxon>Fungi</taxon>
        <taxon>Dikarya</taxon>
        <taxon>Ascomycota</taxon>
        <taxon>Pezizomycotina</taxon>
        <taxon>Sordariomycetes</taxon>
        <taxon>Sordariomycetidae</taxon>
        <taxon>Sordariales</taxon>
        <taxon>Chaetomiaceae</taxon>
        <taxon>Staphylotrichum</taxon>
    </lineage>
</organism>
<feature type="coiled-coil region" evidence="1">
    <location>
        <begin position="59"/>
        <end position="119"/>
    </location>
</feature>
<name>A0AAD4EXP9_9PEZI</name>
<dbReference type="GO" id="GO:0006508">
    <property type="term" value="P:proteolysis"/>
    <property type="evidence" value="ECO:0007669"/>
    <property type="project" value="InterPro"/>
</dbReference>
<feature type="region of interest" description="Disordered" evidence="2">
    <location>
        <begin position="224"/>
        <end position="260"/>
    </location>
</feature>
<dbReference type="GO" id="GO:0004252">
    <property type="term" value="F:serine-type endopeptidase activity"/>
    <property type="evidence" value="ECO:0007669"/>
    <property type="project" value="InterPro"/>
</dbReference>
<comment type="caution">
    <text evidence="3">The sequence shown here is derived from an EMBL/GenBank/DDBJ whole genome shotgun (WGS) entry which is preliminary data.</text>
</comment>
<sequence>MTVEKCMELGQGWQYAGVQYGGQPCAGNPLELCGNGNRMIMYRDPTWVIPTRPDLGGQVQEYLELLAELQQLIQQWNDLIQQALAQQNSGSTKVRRQVNADLLAQIATARNAILSLRARWSQLTATITRHFKTGDNYRILEEIEMDELGQIYPAIDEQLVAIASDVAVVANSGLNIVGTLAGRAVTVIGRRRVIQGGVVTLAATGIFKIGFDLLDSLLGDDSGTPAVSQPATQPVTMPPTSTPEPTRTSTSTSSSSTCTYTEGPTPVIVVTKEGTTMSQFQQLVNSLPLDKESETLTYSYLPNWAYIGQMDRCTAEKLWDNPIVEAMALNRPVVIFEGDNVDPNTMNVDAPVKRRSVVTKTDYDTDGLNRRRQANGSDPLAARTLSDSKRYVTQPDSGVHLRWISGQSRQKANTGKFYDFEDYLYDDRSRAAAPVFPPPIYVVDTFFLSTHEDFASRVKGKIAVNGEFGSASQPPGRRATTTPASTSSISLFKTGVAAAASAGNWANVQGRELFATLEAQTPRRNGGADSPLVVVGNADQTGNRYEASNWVDTNNAGILTLYAPGTDILCAVRDGTNAWNIEPPGTSQATAVTAGLMAYFLSDPALHAQFNDGGAWNMPMRLKQYLVQVSTAQKGIGGWGDPNTDSVPRLSNGENVECDANVVQGAPPVPAFVMPPQTATGKRLGTSVVSEGLSVVLPESLRIAK</sequence>
<dbReference type="Gene3D" id="3.40.50.200">
    <property type="entry name" value="Peptidase S8/S53 domain"/>
    <property type="match status" value="1"/>
</dbReference>
<dbReference type="Proteomes" id="UP001197093">
    <property type="component" value="Unassembled WGS sequence"/>
</dbReference>
<dbReference type="SUPFAM" id="SSF52743">
    <property type="entry name" value="Subtilisin-like"/>
    <property type="match status" value="1"/>
</dbReference>
<proteinExistence type="predicted"/>
<evidence type="ECO:0000256" key="2">
    <source>
        <dbReference type="SAM" id="MobiDB-lite"/>
    </source>
</evidence>